<evidence type="ECO:0000313" key="2">
    <source>
        <dbReference type="EMBL" id="VEL11815.1"/>
    </source>
</evidence>
<dbReference type="OrthoDB" id="5975154at2759"/>
<accession>A0A448WHG1</accession>
<dbReference type="SUPFAM" id="SSF90112">
    <property type="entry name" value="Neurotransmitter-gated ion-channel transmembrane pore"/>
    <property type="match status" value="1"/>
</dbReference>
<dbReference type="InterPro" id="IPR038050">
    <property type="entry name" value="Neuro_actylchol_rec"/>
</dbReference>
<dbReference type="Proteomes" id="UP000784294">
    <property type="component" value="Unassembled WGS sequence"/>
</dbReference>
<dbReference type="AlphaFoldDB" id="A0A448WHG1"/>
<name>A0A448WHG1_9PLAT</name>
<gene>
    <name evidence="2" type="ORF">PXEA_LOCUS5255</name>
</gene>
<evidence type="ECO:0000313" key="3">
    <source>
        <dbReference type="Proteomes" id="UP000784294"/>
    </source>
</evidence>
<keyword evidence="3" id="KW-1185">Reference proteome</keyword>
<protein>
    <recommendedName>
        <fullName evidence="4">Neurotransmitter-gated ion-channel transmembrane domain-containing protein</fullName>
    </recommendedName>
</protein>
<keyword evidence="1" id="KW-0812">Transmembrane</keyword>
<dbReference type="EMBL" id="CAAALY010012942">
    <property type="protein sequence ID" value="VEL11815.1"/>
    <property type="molecule type" value="Genomic_DNA"/>
</dbReference>
<reference evidence="2" key="1">
    <citation type="submission" date="2018-11" db="EMBL/GenBank/DDBJ databases">
        <authorList>
            <consortium name="Pathogen Informatics"/>
        </authorList>
    </citation>
    <scope>NUCLEOTIDE SEQUENCE</scope>
</reference>
<organism evidence="2 3">
    <name type="scientific">Protopolystoma xenopodis</name>
    <dbReference type="NCBI Taxonomy" id="117903"/>
    <lineage>
        <taxon>Eukaryota</taxon>
        <taxon>Metazoa</taxon>
        <taxon>Spiralia</taxon>
        <taxon>Lophotrochozoa</taxon>
        <taxon>Platyhelminthes</taxon>
        <taxon>Monogenea</taxon>
        <taxon>Polyopisthocotylea</taxon>
        <taxon>Polystomatidea</taxon>
        <taxon>Polystomatidae</taxon>
        <taxon>Protopolystoma</taxon>
    </lineage>
</organism>
<dbReference type="GO" id="GO:0016020">
    <property type="term" value="C:membrane"/>
    <property type="evidence" value="ECO:0007669"/>
    <property type="project" value="InterPro"/>
</dbReference>
<dbReference type="GO" id="GO:0006811">
    <property type="term" value="P:monoatomic ion transport"/>
    <property type="evidence" value="ECO:0007669"/>
    <property type="project" value="InterPro"/>
</dbReference>
<comment type="caution">
    <text evidence="2">The sequence shown here is derived from an EMBL/GenBank/DDBJ whole genome shotgun (WGS) entry which is preliminary data.</text>
</comment>
<keyword evidence="1" id="KW-1133">Transmembrane helix</keyword>
<feature type="transmembrane region" description="Helical" evidence="1">
    <location>
        <begin position="50"/>
        <end position="68"/>
    </location>
</feature>
<evidence type="ECO:0008006" key="4">
    <source>
        <dbReference type="Google" id="ProtNLM"/>
    </source>
</evidence>
<dbReference type="Gene3D" id="1.20.58.390">
    <property type="entry name" value="Neurotransmitter-gated ion-channel transmembrane domain"/>
    <property type="match status" value="1"/>
</dbReference>
<keyword evidence="1" id="KW-0472">Membrane</keyword>
<proteinExistence type="predicted"/>
<sequence>MTRRSAVELETNLSEIKQALGNLMAKIGDKDKANKRTNEWRYVALVLDRFFFWFYLMVIFFSGLIMLLSTQPPKTIEMVVEEERAEYNKTAHETPLSCFMPEILPFHPSILFLPPSRVEHAQNSIVMRALLTARVFKVQLCANDLQQSFHMTLFPTDMNRAQRRCNRHLCRLLLRRTIFKLLSFCTDGDSAHDECCICSHFTKMSSFSSLVCFFNLTKSFPHHPSRDSNLRRVDWVSKSLLPDDDESRKRFAKLTSFFGIFMLNLAQMLSIAVSNMFVPCPAGSVDETTRRIPG</sequence>
<dbReference type="InterPro" id="IPR036719">
    <property type="entry name" value="Neuro-gated_channel_TM_sf"/>
</dbReference>
<evidence type="ECO:0000256" key="1">
    <source>
        <dbReference type="SAM" id="Phobius"/>
    </source>
</evidence>